<reference evidence="3 4" key="1">
    <citation type="journal article" date="2016" name="Nat. Commun.">
        <title>Thousands of microbial genomes shed light on interconnected biogeochemical processes in an aquifer system.</title>
        <authorList>
            <person name="Anantharaman K."/>
            <person name="Brown C.T."/>
            <person name="Hug L.A."/>
            <person name="Sharon I."/>
            <person name="Castelle C.J."/>
            <person name="Probst A.J."/>
            <person name="Thomas B.C."/>
            <person name="Singh A."/>
            <person name="Wilkins M.J."/>
            <person name="Karaoz U."/>
            <person name="Brodie E.L."/>
            <person name="Williams K.H."/>
            <person name="Hubbard S.S."/>
            <person name="Banfield J.F."/>
        </authorList>
    </citation>
    <scope>NUCLEOTIDE SEQUENCE [LARGE SCALE GENOMIC DNA]</scope>
</reference>
<dbReference type="AlphaFoldDB" id="A0A1G1W5L6"/>
<dbReference type="Proteomes" id="UP000176631">
    <property type="component" value="Unassembled WGS sequence"/>
</dbReference>
<evidence type="ECO:0000313" key="4">
    <source>
        <dbReference type="Proteomes" id="UP000176631"/>
    </source>
</evidence>
<evidence type="ECO:0008006" key="5">
    <source>
        <dbReference type="Google" id="ProtNLM"/>
    </source>
</evidence>
<organism evidence="3 4">
    <name type="scientific">Candidatus Woykebacteria bacterium RBG_13_40_15</name>
    <dbReference type="NCBI Taxonomy" id="1802593"/>
    <lineage>
        <taxon>Bacteria</taxon>
        <taxon>Candidatus Woykeibacteriota</taxon>
    </lineage>
</organism>
<accession>A0A1G1W5L6</accession>
<evidence type="ECO:0000313" key="3">
    <source>
        <dbReference type="EMBL" id="OGY22921.1"/>
    </source>
</evidence>
<feature type="region of interest" description="Disordered" evidence="1">
    <location>
        <begin position="32"/>
        <end position="76"/>
    </location>
</feature>
<protein>
    <recommendedName>
        <fullName evidence="5">DUF5667 domain-containing protein</fullName>
    </recommendedName>
</protein>
<sequence>MKRSASFLLAFLLLAFPSTVFAVSEQDSQVQNQTQTSTQNQGDDQQIQTQTQEQESLKATSSANQNKNQTAQQNMERVQERFQALLQIQTSGSVGDQVRVQARAQIQTQEQIREQLNKVEARKGLIKFLIGPHYPGLENLKEQLEQNQLRIMQLYQLHSQIQNQGDKTAIQSAIEALIQENTSLQDKINEQDKSFSLLGWLLKLFVR</sequence>
<evidence type="ECO:0000256" key="2">
    <source>
        <dbReference type="SAM" id="SignalP"/>
    </source>
</evidence>
<name>A0A1G1W5L6_9BACT</name>
<feature type="chain" id="PRO_5009581129" description="DUF5667 domain-containing protein" evidence="2">
    <location>
        <begin position="23"/>
        <end position="207"/>
    </location>
</feature>
<proteinExistence type="predicted"/>
<feature type="signal peptide" evidence="2">
    <location>
        <begin position="1"/>
        <end position="22"/>
    </location>
</feature>
<gene>
    <name evidence="3" type="ORF">A2172_03230</name>
</gene>
<dbReference type="EMBL" id="MHCP01000030">
    <property type="protein sequence ID" value="OGY22921.1"/>
    <property type="molecule type" value="Genomic_DNA"/>
</dbReference>
<feature type="compositionally biased region" description="Low complexity" evidence="1">
    <location>
        <begin position="63"/>
        <end position="74"/>
    </location>
</feature>
<evidence type="ECO:0000256" key="1">
    <source>
        <dbReference type="SAM" id="MobiDB-lite"/>
    </source>
</evidence>
<feature type="compositionally biased region" description="Low complexity" evidence="1">
    <location>
        <begin position="32"/>
        <end position="54"/>
    </location>
</feature>
<comment type="caution">
    <text evidence="3">The sequence shown here is derived from an EMBL/GenBank/DDBJ whole genome shotgun (WGS) entry which is preliminary data.</text>
</comment>
<keyword evidence="2" id="KW-0732">Signal</keyword>